<gene>
    <name evidence="2" type="ORF">GCM10009639_62920</name>
</gene>
<evidence type="ECO:0008006" key="4">
    <source>
        <dbReference type="Google" id="ProtNLM"/>
    </source>
</evidence>
<evidence type="ECO:0000256" key="1">
    <source>
        <dbReference type="SAM" id="SignalP"/>
    </source>
</evidence>
<proteinExistence type="predicted"/>
<keyword evidence="1" id="KW-0732">Signal</keyword>
<organism evidence="2 3">
    <name type="scientific">Kitasatospora putterlickiae</name>
    <dbReference type="NCBI Taxonomy" id="221725"/>
    <lineage>
        <taxon>Bacteria</taxon>
        <taxon>Bacillati</taxon>
        <taxon>Actinomycetota</taxon>
        <taxon>Actinomycetes</taxon>
        <taxon>Kitasatosporales</taxon>
        <taxon>Streptomycetaceae</taxon>
        <taxon>Kitasatospora</taxon>
    </lineage>
</organism>
<comment type="caution">
    <text evidence="2">The sequence shown here is derived from an EMBL/GenBank/DDBJ whole genome shotgun (WGS) entry which is preliminary data.</text>
</comment>
<reference evidence="2 3" key="1">
    <citation type="journal article" date="2019" name="Int. J. Syst. Evol. Microbiol.">
        <title>The Global Catalogue of Microorganisms (GCM) 10K type strain sequencing project: providing services to taxonomists for standard genome sequencing and annotation.</title>
        <authorList>
            <consortium name="The Broad Institute Genomics Platform"/>
            <consortium name="The Broad Institute Genome Sequencing Center for Infectious Disease"/>
            <person name="Wu L."/>
            <person name="Ma J."/>
        </authorList>
    </citation>
    <scope>NUCLEOTIDE SEQUENCE [LARGE SCALE GENOMIC DNA]</scope>
    <source>
        <strain evidence="2 3">JCM 12393</strain>
    </source>
</reference>
<evidence type="ECO:0000313" key="2">
    <source>
        <dbReference type="EMBL" id="GAA1411347.1"/>
    </source>
</evidence>
<feature type="chain" id="PRO_5045902028" description="Peptidase inhibitor family I36" evidence="1">
    <location>
        <begin position="30"/>
        <end position="136"/>
    </location>
</feature>
<sequence length="136" mass="14366">MRLKPSLLALAGTAVLALTTLGTGTAAQAAATSPGISPWAPSRTLAPGAPASCPSGSLCVAAWDANADAWKVFDLDACNRYYLSYWNGTGWYVDNQTGSVTSTFYGQTGNTVKSFKPDYPTLHGADWDPVWSIRNC</sequence>
<accession>A0ABN1YKZ8</accession>
<dbReference type="Proteomes" id="UP001499863">
    <property type="component" value="Unassembled WGS sequence"/>
</dbReference>
<feature type="signal peptide" evidence="1">
    <location>
        <begin position="1"/>
        <end position="29"/>
    </location>
</feature>
<dbReference type="EMBL" id="BAAAKJ010000407">
    <property type="protein sequence ID" value="GAA1411347.1"/>
    <property type="molecule type" value="Genomic_DNA"/>
</dbReference>
<keyword evidence="3" id="KW-1185">Reference proteome</keyword>
<name>A0ABN1YKZ8_9ACTN</name>
<protein>
    <recommendedName>
        <fullName evidence="4">Peptidase inhibitor family I36</fullName>
    </recommendedName>
</protein>
<evidence type="ECO:0000313" key="3">
    <source>
        <dbReference type="Proteomes" id="UP001499863"/>
    </source>
</evidence>
<dbReference type="RefSeq" id="WP_344343827.1">
    <property type="nucleotide sequence ID" value="NZ_BAAAKJ010000407.1"/>
</dbReference>